<evidence type="ECO:0000313" key="1">
    <source>
        <dbReference type="EMBL" id="KAF7511789.1"/>
    </source>
</evidence>
<name>A0A8H7AQP6_9EURO</name>
<dbReference type="Proteomes" id="UP000606974">
    <property type="component" value="Unassembled WGS sequence"/>
</dbReference>
<organism evidence="1 2">
    <name type="scientific">Endocarpon pusillum</name>
    <dbReference type="NCBI Taxonomy" id="364733"/>
    <lineage>
        <taxon>Eukaryota</taxon>
        <taxon>Fungi</taxon>
        <taxon>Dikarya</taxon>
        <taxon>Ascomycota</taxon>
        <taxon>Pezizomycotina</taxon>
        <taxon>Eurotiomycetes</taxon>
        <taxon>Chaetothyriomycetidae</taxon>
        <taxon>Verrucariales</taxon>
        <taxon>Verrucariaceae</taxon>
        <taxon>Endocarpon</taxon>
    </lineage>
</organism>
<dbReference type="EMBL" id="JAACFV010000017">
    <property type="protein sequence ID" value="KAF7511789.1"/>
    <property type="molecule type" value="Genomic_DNA"/>
</dbReference>
<protein>
    <submittedName>
        <fullName evidence="1">Uncharacterized protein</fullName>
    </submittedName>
</protein>
<dbReference type="OrthoDB" id="3259529at2759"/>
<proteinExistence type="predicted"/>
<evidence type="ECO:0000313" key="2">
    <source>
        <dbReference type="Proteomes" id="UP000606974"/>
    </source>
</evidence>
<sequence length="85" mass="9219">MPPSTDKQASGNGHGPLEILEIIKRLDQADIPSCIVGISALMYYGARRGRNGWDICVLTNQFDDTISLLKSNTSVCVEMPCPPVV</sequence>
<keyword evidence="2" id="KW-1185">Reference proteome</keyword>
<comment type="caution">
    <text evidence="1">The sequence shown here is derived from an EMBL/GenBank/DDBJ whole genome shotgun (WGS) entry which is preliminary data.</text>
</comment>
<dbReference type="AlphaFoldDB" id="A0A8H7AQP6"/>
<accession>A0A8H7AQP6</accession>
<gene>
    <name evidence="1" type="ORF">GJ744_003520</name>
</gene>
<reference evidence="1" key="1">
    <citation type="submission" date="2020-02" db="EMBL/GenBank/DDBJ databases">
        <authorList>
            <person name="Palmer J.M."/>
        </authorList>
    </citation>
    <scope>NUCLEOTIDE SEQUENCE</scope>
    <source>
        <strain evidence="1">EPUS1.4</strain>
        <tissue evidence="1">Thallus</tissue>
    </source>
</reference>